<organism evidence="2 3">
    <name type="scientific">Morella rubra</name>
    <name type="common">Chinese bayberry</name>
    <dbReference type="NCBI Taxonomy" id="262757"/>
    <lineage>
        <taxon>Eukaryota</taxon>
        <taxon>Viridiplantae</taxon>
        <taxon>Streptophyta</taxon>
        <taxon>Embryophyta</taxon>
        <taxon>Tracheophyta</taxon>
        <taxon>Spermatophyta</taxon>
        <taxon>Magnoliopsida</taxon>
        <taxon>eudicotyledons</taxon>
        <taxon>Gunneridae</taxon>
        <taxon>Pentapetalae</taxon>
        <taxon>rosids</taxon>
        <taxon>fabids</taxon>
        <taxon>Fagales</taxon>
        <taxon>Myricaceae</taxon>
        <taxon>Morella</taxon>
    </lineage>
</organism>
<keyword evidence="1" id="KW-0812">Transmembrane</keyword>
<dbReference type="Pfam" id="PF02450">
    <property type="entry name" value="LCAT"/>
    <property type="match status" value="1"/>
</dbReference>
<dbReference type="GO" id="GO:0006629">
    <property type="term" value="P:lipid metabolic process"/>
    <property type="evidence" value="ECO:0007669"/>
    <property type="project" value="InterPro"/>
</dbReference>
<feature type="transmembrane region" description="Helical" evidence="1">
    <location>
        <begin position="66"/>
        <end position="88"/>
    </location>
</feature>
<keyword evidence="1" id="KW-0472">Membrane</keyword>
<reference evidence="2 3" key="1">
    <citation type="journal article" date="2019" name="Plant Biotechnol. J.">
        <title>The red bayberry genome and genetic basis of sex determination.</title>
        <authorList>
            <person name="Jia H.M."/>
            <person name="Jia H.J."/>
            <person name="Cai Q.L."/>
            <person name="Wang Y."/>
            <person name="Zhao H.B."/>
            <person name="Yang W.F."/>
            <person name="Wang G.Y."/>
            <person name="Li Y.H."/>
            <person name="Zhan D.L."/>
            <person name="Shen Y.T."/>
            <person name="Niu Q.F."/>
            <person name="Chang L."/>
            <person name="Qiu J."/>
            <person name="Zhao L."/>
            <person name="Xie H.B."/>
            <person name="Fu W.Y."/>
            <person name="Jin J."/>
            <person name="Li X.W."/>
            <person name="Jiao Y."/>
            <person name="Zhou C.C."/>
            <person name="Tu T."/>
            <person name="Chai C.Y."/>
            <person name="Gao J.L."/>
            <person name="Fan L.J."/>
            <person name="van de Weg E."/>
            <person name="Wang J.Y."/>
            <person name="Gao Z.S."/>
        </authorList>
    </citation>
    <scope>NUCLEOTIDE SEQUENCE [LARGE SCALE GENOMIC DNA]</scope>
    <source>
        <tissue evidence="2">Leaves</tissue>
    </source>
</reference>
<dbReference type="GO" id="GO:0008374">
    <property type="term" value="F:O-acyltransferase activity"/>
    <property type="evidence" value="ECO:0007669"/>
    <property type="project" value="InterPro"/>
</dbReference>
<dbReference type="AlphaFoldDB" id="A0A6A1WPY9"/>
<keyword evidence="2" id="KW-0012">Acyltransferase</keyword>
<protein>
    <submittedName>
        <fullName evidence="2">Putative phospholipid:diacylglycerol acyltransferase 2</fullName>
    </submittedName>
</protein>
<sequence>MGSILRFRKLWYLGPVRCSPLELQSFENREVDKEDEGVAPKVESVVVDKKREQKKRNKRQPKEWRCIDYCCWIIGYLCTTWWLLFFVYHCLPATLPGFQVPESPGTRLKSEGLSALHPVVLVPGIVTGGLELWEGRPCAEGLFRKRLWGGSFAEIFKRPFCWLEHLSLHNETGLDPPGIRVRAVPGLVAADYFAPGYFVWAVLIENLAKIGYEGKNLHMAAYDWRLSFQNTEIRDQALSRLKSKIEVMYVTNGYKKVVVVPHSMGVLYFLHFLKWVESPPPIGGGGGPGWCARHIQAVMNIGPAFLGVPKAVSNIFSAEGKDVAFIRYNVQGLREKFANCVLHTYFTVFLSRAMAPGVFDSEILGLRTLEHLLRVSRTWDSTVSLLPKGGETIWGNLDWSPEEGHGCDFTTKGEAHASGNSVNNVNQSRGLEVKDLVKYGRIISFGKAVSQLPSSQLPNIDPKQEFSCSSATNFSSLCGEVWTEYDEMSRERVQKIAKTNCYTAITLFDLLRCVAPKMMQRAEAHFSHGISENLDDPKYAHYRYWSNPLETKLPNAPDMEIYCLYGVGIPTERAYVYKSSPADKCKHIPFRIDSSADGDEGSCLNSGVYFVDGDESVPVISAGFMCAKGWRGGTRFNPSGMATYIREYKHKAPASLLEGRGTESGAHVDIMGNVALIEDVLRVAAGSTGKEIGGEK</sequence>
<comment type="caution">
    <text evidence="2">The sequence shown here is derived from an EMBL/GenBank/DDBJ whole genome shotgun (WGS) entry which is preliminary data.</text>
</comment>
<keyword evidence="2" id="KW-0808">Transferase</keyword>
<dbReference type="Gene3D" id="3.40.50.1820">
    <property type="entry name" value="alpha/beta hydrolase"/>
    <property type="match status" value="1"/>
</dbReference>
<name>A0A6A1WPY9_9ROSI</name>
<dbReference type="EMBL" id="RXIC02000019">
    <property type="protein sequence ID" value="KAB1227339.1"/>
    <property type="molecule type" value="Genomic_DNA"/>
</dbReference>
<gene>
    <name evidence="2" type="ORF">CJ030_MR1G022089</name>
</gene>
<dbReference type="SUPFAM" id="SSF53474">
    <property type="entry name" value="alpha/beta-Hydrolases"/>
    <property type="match status" value="1"/>
</dbReference>
<dbReference type="PANTHER" id="PTHR11440">
    <property type="entry name" value="LECITHIN-CHOLESTEROL ACYLTRANSFERASE-RELATED"/>
    <property type="match status" value="1"/>
</dbReference>
<evidence type="ECO:0000313" key="2">
    <source>
        <dbReference type="EMBL" id="KAB1227339.1"/>
    </source>
</evidence>
<keyword evidence="1" id="KW-1133">Transmembrane helix</keyword>
<dbReference type="Proteomes" id="UP000516437">
    <property type="component" value="Chromosome 1"/>
</dbReference>
<accession>A0A6A1WPY9</accession>
<dbReference type="InterPro" id="IPR003386">
    <property type="entry name" value="LACT/PDAT_acylTrfase"/>
</dbReference>
<dbReference type="OrthoDB" id="190846at2759"/>
<evidence type="ECO:0000256" key="1">
    <source>
        <dbReference type="SAM" id="Phobius"/>
    </source>
</evidence>
<keyword evidence="3" id="KW-1185">Reference proteome</keyword>
<dbReference type="InterPro" id="IPR029058">
    <property type="entry name" value="AB_hydrolase_fold"/>
</dbReference>
<evidence type="ECO:0000313" key="3">
    <source>
        <dbReference type="Proteomes" id="UP000516437"/>
    </source>
</evidence>
<proteinExistence type="predicted"/>